<dbReference type="PANTHER" id="PTHR43591">
    <property type="entry name" value="METHYLTRANSFERASE"/>
    <property type="match status" value="1"/>
</dbReference>
<dbReference type="InterPro" id="IPR023576">
    <property type="entry name" value="UbiE/COQ5_MeTrFase_CS"/>
</dbReference>
<accession>A0A7K3NPG9</accession>
<keyword evidence="6" id="KW-0830">Ubiquinone</keyword>
<feature type="binding site" evidence="5">
    <location>
        <position position="69"/>
    </location>
    <ligand>
        <name>S-adenosyl-L-methionine</name>
        <dbReference type="ChEBI" id="CHEBI:59789"/>
    </ligand>
</feature>
<feature type="binding site" evidence="5">
    <location>
        <position position="89"/>
    </location>
    <ligand>
        <name>S-adenosyl-L-methionine</name>
        <dbReference type="ChEBI" id="CHEBI:59789"/>
    </ligand>
</feature>
<dbReference type="SUPFAM" id="SSF53335">
    <property type="entry name" value="S-adenosyl-L-methionine-dependent methyltransferases"/>
    <property type="match status" value="1"/>
</dbReference>
<dbReference type="InterPro" id="IPR004033">
    <property type="entry name" value="UbiE/COQ5_MeTrFase"/>
</dbReference>
<protein>
    <recommendedName>
        <fullName evidence="5">Demethylmenaquinone methyltransferase</fullName>
        <ecNumber evidence="5">2.1.1.163</ecNumber>
    </recommendedName>
</protein>
<keyword evidence="1 5" id="KW-0474">Menaquinone biosynthesis</keyword>
<dbReference type="UniPathway" id="UPA00079">
    <property type="reaction ID" value="UER00169"/>
</dbReference>
<evidence type="ECO:0000256" key="4">
    <source>
        <dbReference type="ARBA" id="ARBA00022691"/>
    </source>
</evidence>
<dbReference type="HAMAP" id="MF_01813">
    <property type="entry name" value="MenG_UbiE_methyltr"/>
    <property type="match status" value="1"/>
</dbReference>
<dbReference type="PROSITE" id="PS01184">
    <property type="entry name" value="UBIE_2"/>
    <property type="match status" value="1"/>
</dbReference>
<evidence type="ECO:0000256" key="2">
    <source>
        <dbReference type="ARBA" id="ARBA00022603"/>
    </source>
</evidence>
<dbReference type="PROSITE" id="PS01183">
    <property type="entry name" value="UBIE_1"/>
    <property type="match status" value="1"/>
</dbReference>
<dbReference type="AlphaFoldDB" id="A0A7K3NPG9"/>
<comment type="function">
    <text evidence="5">Methyltransferase required for the conversion of demethylmenaquinol (DMKH2) to menaquinol (MKH2).</text>
</comment>
<comment type="catalytic activity">
    <reaction evidence="5">
        <text>a 2-demethylmenaquinol + S-adenosyl-L-methionine = a menaquinol + S-adenosyl-L-homocysteine + H(+)</text>
        <dbReference type="Rhea" id="RHEA:42640"/>
        <dbReference type="Rhea" id="RHEA-COMP:9539"/>
        <dbReference type="Rhea" id="RHEA-COMP:9563"/>
        <dbReference type="ChEBI" id="CHEBI:15378"/>
        <dbReference type="ChEBI" id="CHEBI:18151"/>
        <dbReference type="ChEBI" id="CHEBI:55437"/>
        <dbReference type="ChEBI" id="CHEBI:57856"/>
        <dbReference type="ChEBI" id="CHEBI:59789"/>
        <dbReference type="EC" id="2.1.1.163"/>
    </reaction>
</comment>
<keyword evidence="2 5" id="KW-0489">Methyltransferase</keyword>
<keyword evidence="3 5" id="KW-0808">Transferase</keyword>
<dbReference type="GO" id="GO:0006744">
    <property type="term" value="P:ubiquinone biosynthetic process"/>
    <property type="evidence" value="ECO:0007669"/>
    <property type="project" value="UniProtKB-UniPathway"/>
</dbReference>
<dbReference type="NCBIfam" id="TIGR01934">
    <property type="entry name" value="MenG_MenH_UbiE"/>
    <property type="match status" value="1"/>
</dbReference>
<dbReference type="EMBL" id="JAAGRQ010000077">
    <property type="protein sequence ID" value="NDY58070.1"/>
    <property type="molecule type" value="Genomic_DNA"/>
</dbReference>
<name>A0A7K3NPG9_9BACT</name>
<gene>
    <name evidence="5" type="primary">menG</name>
    <name evidence="6" type="ORF">G3N56_15145</name>
</gene>
<keyword evidence="7" id="KW-1185">Reference proteome</keyword>
<sequence length="244" mass="26774">MTHPTPVPPDDAEHGRRVAGMFGRIARFYDFLNHALSLGLDVLWRRRLVAGIGLAPDHAGYVLDLAAGTMDVTLEIARRHPRMRVVAADFTLPMLQRGQGKISPTAASRLFPVQADGLALPLHDASMDAATIAFGIRNIRPRQAAYAEMLRVLRPGARFCILEFGTGKRRIWGGAYNFYLTRILPGFGRLVSGDDAAYRYLADTIRAFPDEQALAEELTQAGFVSVTHTPLASGIVFIHTAVRP</sequence>
<dbReference type="PANTHER" id="PTHR43591:SF24">
    <property type="entry name" value="2-METHOXY-6-POLYPRENYL-1,4-BENZOQUINOL METHYLASE, MITOCHONDRIAL"/>
    <property type="match status" value="1"/>
</dbReference>
<feature type="binding site" evidence="5">
    <location>
        <begin position="116"/>
        <end position="117"/>
    </location>
    <ligand>
        <name>S-adenosyl-L-methionine</name>
        <dbReference type="ChEBI" id="CHEBI:59789"/>
    </ligand>
</feature>
<evidence type="ECO:0000256" key="5">
    <source>
        <dbReference type="HAMAP-Rule" id="MF_01813"/>
    </source>
</evidence>
<reference evidence="6 7" key="1">
    <citation type="submission" date="2020-02" db="EMBL/GenBank/DDBJ databases">
        <title>Comparative genomics of sulfur disproportionating microorganisms.</title>
        <authorList>
            <person name="Ward L.M."/>
            <person name="Bertran E."/>
            <person name="Johnston D.T."/>
        </authorList>
    </citation>
    <scope>NUCLEOTIDE SEQUENCE [LARGE SCALE GENOMIC DNA]</scope>
    <source>
        <strain evidence="6 7">DSM 3696</strain>
    </source>
</reference>
<comment type="caution">
    <text evidence="6">The sequence shown here is derived from an EMBL/GenBank/DDBJ whole genome shotgun (WGS) entry which is preliminary data.</text>
</comment>
<keyword evidence="4 5" id="KW-0949">S-adenosyl-L-methionine</keyword>
<comment type="pathway">
    <text evidence="5">Quinol/quinone metabolism; menaquinone biosynthesis; menaquinol from 1,4-dihydroxy-2-naphthoate: step 2/2.</text>
</comment>
<comment type="similarity">
    <text evidence="5">Belongs to the class I-like SAM-binding methyltransferase superfamily. MenG/UbiE family.</text>
</comment>
<dbReference type="GO" id="GO:0043770">
    <property type="term" value="F:demethylmenaquinone methyltransferase activity"/>
    <property type="evidence" value="ECO:0007669"/>
    <property type="project" value="UniProtKB-UniRule"/>
</dbReference>
<dbReference type="EC" id="2.1.1.163" evidence="5"/>
<dbReference type="Proteomes" id="UP000469724">
    <property type="component" value="Unassembled WGS sequence"/>
</dbReference>
<dbReference type="UniPathway" id="UPA00232"/>
<dbReference type="Gene3D" id="3.40.50.150">
    <property type="entry name" value="Vaccinia Virus protein VP39"/>
    <property type="match status" value="1"/>
</dbReference>
<evidence type="ECO:0000256" key="3">
    <source>
        <dbReference type="ARBA" id="ARBA00022679"/>
    </source>
</evidence>
<dbReference type="Pfam" id="PF01209">
    <property type="entry name" value="Ubie_methyltran"/>
    <property type="match status" value="1"/>
</dbReference>
<dbReference type="CDD" id="cd02440">
    <property type="entry name" value="AdoMet_MTases"/>
    <property type="match status" value="1"/>
</dbReference>
<dbReference type="GO" id="GO:0009234">
    <property type="term" value="P:menaquinone biosynthetic process"/>
    <property type="evidence" value="ECO:0007669"/>
    <property type="project" value="UniProtKB-UniRule"/>
</dbReference>
<evidence type="ECO:0000256" key="1">
    <source>
        <dbReference type="ARBA" id="ARBA00022428"/>
    </source>
</evidence>
<dbReference type="PROSITE" id="PS51608">
    <property type="entry name" value="SAM_MT_UBIE"/>
    <property type="match status" value="1"/>
</dbReference>
<evidence type="ECO:0000313" key="7">
    <source>
        <dbReference type="Proteomes" id="UP000469724"/>
    </source>
</evidence>
<dbReference type="InterPro" id="IPR029063">
    <property type="entry name" value="SAM-dependent_MTases_sf"/>
</dbReference>
<proteinExistence type="inferred from homology"/>
<dbReference type="RefSeq" id="WP_163303150.1">
    <property type="nucleotide sequence ID" value="NZ_JAAGRQ010000077.1"/>
</dbReference>
<organism evidence="6 7">
    <name type="scientific">Desulfolutivibrio sulfodismutans</name>
    <dbReference type="NCBI Taxonomy" id="63561"/>
    <lineage>
        <taxon>Bacteria</taxon>
        <taxon>Pseudomonadati</taxon>
        <taxon>Thermodesulfobacteriota</taxon>
        <taxon>Desulfovibrionia</taxon>
        <taxon>Desulfovibrionales</taxon>
        <taxon>Desulfovibrionaceae</taxon>
        <taxon>Desulfolutivibrio</taxon>
    </lineage>
</organism>
<dbReference type="GO" id="GO:0032259">
    <property type="term" value="P:methylation"/>
    <property type="evidence" value="ECO:0007669"/>
    <property type="project" value="UniProtKB-KW"/>
</dbReference>
<evidence type="ECO:0000313" key="6">
    <source>
        <dbReference type="EMBL" id="NDY58070.1"/>
    </source>
</evidence>
<comment type="caution">
    <text evidence="5">Lacks conserved residue(s) required for the propagation of feature annotation.</text>
</comment>